<dbReference type="SUPFAM" id="SSF51905">
    <property type="entry name" value="FAD/NAD(P)-binding domain"/>
    <property type="match status" value="2"/>
</dbReference>
<dbReference type="Pfam" id="PF07992">
    <property type="entry name" value="Pyr_redox_2"/>
    <property type="match status" value="1"/>
</dbReference>
<comment type="similarity">
    <text evidence="2">Belongs to the NADH dehydrogenase family.</text>
</comment>
<evidence type="ECO:0000256" key="3">
    <source>
        <dbReference type="ARBA" id="ARBA00022630"/>
    </source>
</evidence>
<comment type="caution">
    <text evidence="8">The sequence shown here is derived from an EMBL/GenBank/DDBJ whole genome shotgun (WGS) entry which is preliminary data.</text>
</comment>
<dbReference type="PRINTS" id="PR00368">
    <property type="entry name" value="FADPNR"/>
</dbReference>
<proteinExistence type="inferred from homology"/>
<feature type="compositionally biased region" description="Low complexity" evidence="6">
    <location>
        <begin position="430"/>
        <end position="441"/>
    </location>
</feature>
<evidence type="ECO:0000313" key="9">
    <source>
        <dbReference type="Proteomes" id="UP000623461"/>
    </source>
</evidence>
<evidence type="ECO:0000256" key="5">
    <source>
        <dbReference type="ARBA" id="ARBA00023002"/>
    </source>
</evidence>
<accession>A0ABQ2HPK7</accession>
<reference evidence="9" key="1">
    <citation type="journal article" date="2019" name="Int. J. Syst. Evol. Microbiol.">
        <title>The Global Catalogue of Microorganisms (GCM) 10K type strain sequencing project: providing services to taxonomists for standard genome sequencing and annotation.</title>
        <authorList>
            <consortium name="The Broad Institute Genomics Platform"/>
            <consortium name="The Broad Institute Genome Sequencing Center for Infectious Disease"/>
            <person name="Wu L."/>
            <person name="Ma J."/>
        </authorList>
    </citation>
    <scope>NUCLEOTIDE SEQUENCE [LARGE SCALE GENOMIC DNA]</scope>
    <source>
        <strain evidence="9">JCM 1365</strain>
    </source>
</reference>
<dbReference type="PANTHER" id="PTHR42913">
    <property type="entry name" value="APOPTOSIS-INDUCING FACTOR 1"/>
    <property type="match status" value="1"/>
</dbReference>
<feature type="region of interest" description="Disordered" evidence="6">
    <location>
        <begin position="430"/>
        <end position="449"/>
    </location>
</feature>
<protein>
    <submittedName>
        <fullName evidence="8">NADH dehydrogenase</fullName>
    </submittedName>
</protein>
<evidence type="ECO:0000256" key="1">
    <source>
        <dbReference type="ARBA" id="ARBA00001974"/>
    </source>
</evidence>
<evidence type="ECO:0000256" key="2">
    <source>
        <dbReference type="ARBA" id="ARBA00005272"/>
    </source>
</evidence>
<dbReference type="InterPro" id="IPR051169">
    <property type="entry name" value="NADH-Q_oxidoreductase"/>
</dbReference>
<feature type="region of interest" description="Disordered" evidence="6">
    <location>
        <begin position="114"/>
        <end position="137"/>
    </location>
</feature>
<gene>
    <name evidence="8" type="ORF">GCM10009721_10940</name>
</gene>
<keyword evidence="3" id="KW-0285">Flavoprotein</keyword>
<sequence>MTTLARGGDGVGHRASHRVVLLGGGYVTLHAYAGLMRHAGRAIRRGDFQVVVISTDDAHSFHGFTGEVLAGLLPYDRTRTPLVEAMPHAHVVLGRVTSIDAERRVVRYRLAAASGADGGTSGSGESGESGESGASSTERVLDYDALVVGTGGREPATTVPGLAEHGFTLRAPGDIAVLAERVRAAAAHRGLRRHTVLVAGGGMAGVEMAAAAADLGGARVRVELVHSGDGILPELRDDQPRLARRAERELKRLGVRVRLGVRLASVTEDHAYLSDGTALPASTVIATIGQRPVHVPGLDAHRDPRGRLVTRPDLSVVDGVWAAGDAACVVHPTSGEPVPANALWAIKGGEHVGRNLARTLRGRPTRPFAYRGLGQAASFGFGRSISELYGIPFTGWVAWVLRLTFFLRFMPSRRKAAQVVADLARHAARGRTAPTTAPADADLAEVRTA</sequence>
<feature type="domain" description="FAD/NAD(P)-binding" evidence="7">
    <location>
        <begin position="89"/>
        <end position="340"/>
    </location>
</feature>
<dbReference type="Proteomes" id="UP000623461">
    <property type="component" value="Unassembled WGS sequence"/>
</dbReference>
<keyword evidence="5" id="KW-0560">Oxidoreductase</keyword>
<dbReference type="PANTHER" id="PTHR42913:SF3">
    <property type="entry name" value="64 KDA MITOCHONDRIAL NADH DEHYDROGENASE (EUROFUNG)"/>
    <property type="match status" value="1"/>
</dbReference>
<evidence type="ECO:0000256" key="4">
    <source>
        <dbReference type="ARBA" id="ARBA00022827"/>
    </source>
</evidence>
<feature type="compositionally biased region" description="Gly residues" evidence="6">
    <location>
        <begin position="116"/>
        <end position="127"/>
    </location>
</feature>
<organism evidence="8 9">
    <name type="scientific">Terrabacter tumescens</name>
    <dbReference type="NCBI Taxonomy" id="60443"/>
    <lineage>
        <taxon>Bacteria</taxon>
        <taxon>Bacillati</taxon>
        <taxon>Actinomycetota</taxon>
        <taxon>Actinomycetes</taxon>
        <taxon>Micrococcales</taxon>
        <taxon>Intrasporangiaceae</taxon>
        <taxon>Terrabacter</taxon>
    </lineage>
</organism>
<dbReference type="RefSeq" id="WP_030197981.1">
    <property type="nucleotide sequence ID" value="NZ_BMNZ01000002.1"/>
</dbReference>
<dbReference type="Gene3D" id="3.50.50.100">
    <property type="match status" value="1"/>
</dbReference>
<evidence type="ECO:0000313" key="8">
    <source>
        <dbReference type="EMBL" id="GGM87771.1"/>
    </source>
</evidence>
<comment type="cofactor">
    <cofactor evidence="1">
        <name>FAD</name>
        <dbReference type="ChEBI" id="CHEBI:57692"/>
    </cofactor>
</comment>
<keyword evidence="9" id="KW-1185">Reference proteome</keyword>
<evidence type="ECO:0000256" key="6">
    <source>
        <dbReference type="SAM" id="MobiDB-lite"/>
    </source>
</evidence>
<evidence type="ECO:0000259" key="7">
    <source>
        <dbReference type="Pfam" id="PF07992"/>
    </source>
</evidence>
<keyword evidence="4" id="KW-0274">FAD</keyword>
<dbReference type="InterPro" id="IPR023753">
    <property type="entry name" value="FAD/NAD-binding_dom"/>
</dbReference>
<name>A0ABQ2HPK7_9MICO</name>
<dbReference type="InterPro" id="IPR036188">
    <property type="entry name" value="FAD/NAD-bd_sf"/>
</dbReference>
<dbReference type="EMBL" id="BMNZ01000002">
    <property type="protein sequence ID" value="GGM87771.1"/>
    <property type="molecule type" value="Genomic_DNA"/>
</dbReference>